<evidence type="ECO:0000313" key="3">
    <source>
        <dbReference type="Proteomes" id="UP001595868"/>
    </source>
</evidence>
<feature type="compositionally biased region" description="Basic and acidic residues" evidence="1">
    <location>
        <begin position="86"/>
        <end position="103"/>
    </location>
</feature>
<sequence>MFIIEYHLLQPASGRQTVRPVADPYAGQGPTDTDRFINHCVGGKCAVPIEQGVYGVVDVSHRVSCRGVGQTRAAIAQRPPRCRHEPIRVHDNHIASGPDADRHPRPRRYGARHTERVVTRIVPRA</sequence>
<accession>A0ABV8KYR3</accession>
<organism evidence="2 3">
    <name type="scientific">Micromonospora zhanjiangensis</name>
    <dbReference type="NCBI Taxonomy" id="1522057"/>
    <lineage>
        <taxon>Bacteria</taxon>
        <taxon>Bacillati</taxon>
        <taxon>Actinomycetota</taxon>
        <taxon>Actinomycetes</taxon>
        <taxon>Micromonosporales</taxon>
        <taxon>Micromonosporaceae</taxon>
        <taxon>Micromonospora</taxon>
    </lineage>
</organism>
<name>A0ABV8KYR3_9ACTN</name>
<comment type="caution">
    <text evidence="2">The sequence shown here is derived from an EMBL/GenBank/DDBJ whole genome shotgun (WGS) entry which is preliminary data.</text>
</comment>
<evidence type="ECO:0000256" key="1">
    <source>
        <dbReference type="SAM" id="MobiDB-lite"/>
    </source>
</evidence>
<keyword evidence="3" id="KW-1185">Reference proteome</keyword>
<proteinExistence type="predicted"/>
<feature type="region of interest" description="Disordered" evidence="1">
    <location>
        <begin position="86"/>
        <end position="112"/>
    </location>
</feature>
<dbReference type="RefSeq" id="WP_377553284.1">
    <property type="nucleotide sequence ID" value="NZ_JBHSBN010000050.1"/>
</dbReference>
<dbReference type="Proteomes" id="UP001595868">
    <property type="component" value="Unassembled WGS sequence"/>
</dbReference>
<reference evidence="3" key="1">
    <citation type="journal article" date="2019" name="Int. J. Syst. Evol. Microbiol.">
        <title>The Global Catalogue of Microorganisms (GCM) 10K type strain sequencing project: providing services to taxonomists for standard genome sequencing and annotation.</title>
        <authorList>
            <consortium name="The Broad Institute Genomics Platform"/>
            <consortium name="The Broad Institute Genome Sequencing Center for Infectious Disease"/>
            <person name="Wu L."/>
            <person name="Ma J."/>
        </authorList>
    </citation>
    <scope>NUCLEOTIDE SEQUENCE [LARGE SCALE GENOMIC DNA]</scope>
    <source>
        <strain evidence="3">2902at01</strain>
    </source>
</reference>
<protein>
    <submittedName>
        <fullName evidence="2">Uncharacterized protein</fullName>
    </submittedName>
</protein>
<gene>
    <name evidence="2" type="ORF">ACFOX0_32735</name>
</gene>
<evidence type="ECO:0000313" key="2">
    <source>
        <dbReference type="EMBL" id="MFC4110666.1"/>
    </source>
</evidence>
<dbReference type="EMBL" id="JBHSBN010000050">
    <property type="protein sequence ID" value="MFC4110666.1"/>
    <property type="molecule type" value="Genomic_DNA"/>
</dbReference>